<keyword evidence="3" id="KW-1185">Reference proteome</keyword>
<feature type="region of interest" description="Disordered" evidence="1">
    <location>
        <begin position="1"/>
        <end position="20"/>
    </location>
</feature>
<name>A0AAN6SB91_9PEZI</name>
<sequence length="141" mass="16213">MSDYAQIQAMPETTTPQPATNDMTLKEIFKAMKSDRHGIWCLGHDGVLRHFDAVRNVVDARGLTQPQIREYYNVPDDQIPPALLTADGRNVSEWDKWHPAQSDVPRIPTEEERAKKRAAREEFRRLNPDFECLKPKADEGK</sequence>
<accession>A0AAN6SB91</accession>
<proteinExistence type="predicted"/>
<gene>
    <name evidence="2" type="ORF">QBC32DRAFT_271101</name>
</gene>
<comment type="caution">
    <text evidence="2">The sequence shown here is derived from an EMBL/GenBank/DDBJ whole genome shotgun (WGS) entry which is preliminary data.</text>
</comment>
<feature type="region of interest" description="Disordered" evidence="1">
    <location>
        <begin position="101"/>
        <end position="120"/>
    </location>
</feature>
<evidence type="ECO:0000313" key="2">
    <source>
        <dbReference type="EMBL" id="KAK3947284.1"/>
    </source>
</evidence>
<evidence type="ECO:0000313" key="3">
    <source>
        <dbReference type="Proteomes" id="UP001303222"/>
    </source>
</evidence>
<reference evidence="2" key="2">
    <citation type="submission" date="2023-06" db="EMBL/GenBank/DDBJ databases">
        <authorList>
            <consortium name="Lawrence Berkeley National Laboratory"/>
            <person name="Mondo S.J."/>
            <person name="Hensen N."/>
            <person name="Bonometti L."/>
            <person name="Westerberg I."/>
            <person name="Brannstrom I.O."/>
            <person name="Guillou S."/>
            <person name="Cros-Aarteil S."/>
            <person name="Calhoun S."/>
            <person name="Haridas S."/>
            <person name="Kuo A."/>
            <person name="Pangilinan J."/>
            <person name="Riley R."/>
            <person name="Labutti K."/>
            <person name="Andreopoulos B."/>
            <person name="Lipzen A."/>
            <person name="Chen C."/>
            <person name="Yanf M."/>
            <person name="Daum C."/>
            <person name="Ng V."/>
            <person name="Clum A."/>
            <person name="Steindorff A."/>
            <person name="Ohm R."/>
            <person name="Martin F."/>
            <person name="Silar P."/>
            <person name="Natvig D."/>
            <person name="Lalanne C."/>
            <person name="Gautier V."/>
            <person name="Ament-Velasquez S.L."/>
            <person name="Kruys A."/>
            <person name="Hutchinson M.I."/>
            <person name="Powell A.J."/>
            <person name="Barry K."/>
            <person name="Miller A.N."/>
            <person name="Grigoriev I.V."/>
            <person name="Debuchy R."/>
            <person name="Gladieux P."/>
            <person name="Thoren M.H."/>
            <person name="Johannesson H."/>
        </authorList>
    </citation>
    <scope>NUCLEOTIDE SEQUENCE</scope>
    <source>
        <strain evidence="2">CBS 626.80</strain>
    </source>
</reference>
<dbReference type="Proteomes" id="UP001303222">
    <property type="component" value="Unassembled WGS sequence"/>
</dbReference>
<organism evidence="2 3">
    <name type="scientific">Pseudoneurospora amorphoporcata</name>
    <dbReference type="NCBI Taxonomy" id="241081"/>
    <lineage>
        <taxon>Eukaryota</taxon>
        <taxon>Fungi</taxon>
        <taxon>Dikarya</taxon>
        <taxon>Ascomycota</taxon>
        <taxon>Pezizomycotina</taxon>
        <taxon>Sordariomycetes</taxon>
        <taxon>Sordariomycetidae</taxon>
        <taxon>Sordariales</taxon>
        <taxon>Sordariaceae</taxon>
        <taxon>Pseudoneurospora</taxon>
    </lineage>
</organism>
<dbReference type="EMBL" id="MU859377">
    <property type="protein sequence ID" value="KAK3947284.1"/>
    <property type="molecule type" value="Genomic_DNA"/>
</dbReference>
<evidence type="ECO:0000256" key="1">
    <source>
        <dbReference type="SAM" id="MobiDB-lite"/>
    </source>
</evidence>
<dbReference type="AlphaFoldDB" id="A0AAN6SB91"/>
<protein>
    <submittedName>
        <fullName evidence="2">Uncharacterized protein</fullName>
    </submittedName>
</protein>
<feature type="compositionally biased region" description="Basic and acidic residues" evidence="1">
    <location>
        <begin position="108"/>
        <end position="120"/>
    </location>
</feature>
<reference evidence="2" key="1">
    <citation type="journal article" date="2023" name="Mol. Phylogenet. Evol.">
        <title>Genome-scale phylogeny and comparative genomics of the fungal order Sordariales.</title>
        <authorList>
            <person name="Hensen N."/>
            <person name="Bonometti L."/>
            <person name="Westerberg I."/>
            <person name="Brannstrom I.O."/>
            <person name="Guillou S."/>
            <person name="Cros-Aarteil S."/>
            <person name="Calhoun S."/>
            <person name="Haridas S."/>
            <person name="Kuo A."/>
            <person name="Mondo S."/>
            <person name="Pangilinan J."/>
            <person name="Riley R."/>
            <person name="LaButti K."/>
            <person name="Andreopoulos B."/>
            <person name="Lipzen A."/>
            <person name="Chen C."/>
            <person name="Yan M."/>
            <person name="Daum C."/>
            <person name="Ng V."/>
            <person name="Clum A."/>
            <person name="Steindorff A."/>
            <person name="Ohm R.A."/>
            <person name="Martin F."/>
            <person name="Silar P."/>
            <person name="Natvig D.O."/>
            <person name="Lalanne C."/>
            <person name="Gautier V."/>
            <person name="Ament-Velasquez S.L."/>
            <person name="Kruys A."/>
            <person name="Hutchinson M.I."/>
            <person name="Powell A.J."/>
            <person name="Barry K."/>
            <person name="Miller A.N."/>
            <person name="Grigoriev I.V."/>
            <person name="Debuchy R."/>
            <person name="Gladieux P."/>
            <person name="Hiltunen Thoren M."/>
            <person name="Johannesson H."/>
        </authorList>
    </citation>
    <scope>NUCLEOTIDE SEQUENCE</scope>
    <source>
        <strain evidence="2">CBS 626.80</strain>
    </source>
</reference>
<feature type="compositionally biased region" description="Polar residues" evidence="1">
    <location>
        <begin position="11"/>
        <end position="20"/>
    </location>
</feature>